<dbReference type="InterPro" id="IPR042971">
    <property type="entry name" value="LEA_SMP"/>
</dbReference>
<name>A0A058ZRV9_EUCGR</name>
<accession>A0A058ZRV9</accession>
<evidence type="ECO:0000313" key="7">
    <source>
        <dbReference type="Proteomes" id="UP000030711"/>
    </source>
</evidence>
<reference evidence="5" key="4">
    <citation type="submission" date="2023-07" db="EMBL/GenBank/DDBJ databases">
        <authorList>
            <person name="Myburg A.A."/>
            <person name="Grattapaglia D."/>
            <person name="Tuskan G.A."/>
            <person name="Hellsten U."/>
            <person name="Hayes R.D."/>
            <person name="Grimwood J."/>
            <person name="Jenkins J."/>
            <person name="Lindquist E."/>
            <person name="Tice H."/>
            <person name="Bauer D."/>
            <person name="Goodstein D.M."/>
            <person name="Dubchak I."/>
            <person name="Poliakov A."/>
            <person name="Mizrachi E."/>
            <person name="Kullan A.R."/>
            <person name="Hussey S.G."/>
            <person name="Pinard D."/>
            <person name="Van D.M."/>
            <person name="Singh P."/>
            <person name="Van J.I."/>
            <person name="Silva-Junior O.B."/>
            <person name="Togawa R.C."/>
            <person name="Pappas M.R."/>
            <person name="Faria D.A."/>
            <person name="Sansaloni C.P."/>
            <person name="Petroli C.D."/>
            <person name="Yang X."/>
            <person name="Ranjan P."/>
            <person name="Tschaplinski T.J."/>
            <person name="Ye C.Y."/>
            <person name="Li T."/>
            <person name="Sterck L."/>
            <person name="Vanneste K."/>
            <person name="Murat F."/>
            <person name="Soler M."/>
            <person name="Clemente H.S."/>
            <person name="Saidi N."/>
            <person name="Cassan-Wang H."/>
            <person name="Dunand C."/>
            <person name="Hefer C.A."/>
            <person name="Bornberg-Bauer E."/>
            <person name="Kersting A.R."/>
            <person name="Vining K."/>
            <person name="Amarasinghe V."/>
            <person name="Ranik M."/>
            <person name="Naithani S."/>
            <person name="Elser J."/>
            <person name="Boyd A.E."/>
            <person name="Liston A."/>
            <person name="Spatafora J.W."/>
            <person name="Dharmwardhana P."/>
            <person name="Raja R."/>
            <person name="Sullivan C."/>
            <person name="Romanel E."/>
            <person name="Alves-Ferreira M."/>
            <person name="Kulheim C."/>
            <person name="Foley W."/>
            <person name="Carocha V."/>
            <person name="Paiva J."/>
            <person name="Kudrna D."/>
            <person name="Brommonschenkel S.H."/>
            <person name="Pasquali G."/>
            <person name="Byrne M."/>
            <person name="Rigault P."/>
            <person name="Tibbits J."/>
            <person name="Spokevicius A."/>
            <person name="Jones R.C."/>
            <person name="Steane D.A."/>
            <person name="Vaillancourt R.E."/>
            <person name="Potts B.M."/>
            <person name="Joubert F."/>
            <person name="Barry K."/>
            <person name="Pappas G.J."/>
            <person name="Strauss S.H."/>
            <person name="Jaiswal P."/>
            <person name="Grima-Pettenati J."/>
            <person name="Salse J."/>
            <person name="Van D.P."/>
            <person name="Rokhsar D.S."/>
            <person name="Schmutz J."/>
        </authorList>
    </citation>
    <scope>NUCLEOTIDE SEQUENCE</scope>
    <source>
        <tissue evidence="5">Leaf extractions</tissue>
    </source>
</reference>
<keyword evidence="7" id="KW-1185">Reference proteome</keyword>
<protein>
    <recommendedName>
        <fullName evidence="4">SMP domain-containing protein</fullName>
    </recommendedName>
</protein>
<feature type="domain" description="SMP" evidence="4">
    <location>
        <begin position="208"/>
        <end position="266"/>
    </location>
</feature>
<feature type="domain" description="SMP" evidence="4">
    <location>
        <begin position="27"/>
        <end position="82"/>
    </location>
</feature>
<evidence type="ECO:0000313" key="6">
    <source>
        <dbReference type="EMBL" id="KCW44096.1"/>
    </source>
</evidence>
<dbReference type="InterPro" id="IPR007011">
    <property type="entry name" value="LEA_SMP_dom"/>
</dbReference>
<dbReference type="eggNOG" id="ENOG502QPSX">
    <property type="taxonomic scope" value="Eukaryota"/>
</dbReference>
<feature type="domain" description="SMP" evidence="4">
    <location>
        <begin position="143"/>
        <end position="200"/>
    </location>
</feature>
<dbReference type="InParanoid" id="A0A058ZRV9"/>
<feature type="region of interest" description="Disordered" evidence="3">
    <location>
        <begin position="1"/>
        <end position="29"/>
    </location>
</feature>
<reference evidence="5" key="3">
    <citation type="submission" date="2023-04" db="EMBL/GenBank/DDBJ databases">
        <title>WGS assembly of Eucalyptus grandis.</title>
        <authorList>
            <person name="Myburg A."/>
            <person name="Grattapaglia D."/>
            <person name="Tuskan G."/>
            <person name="Hellsten U."/>
            <person name="Hayes R."/>
            <person name="Grimwood J."/>
            <person name="Jenkins J."/>
            <person name="Lindquist E."/>
            <person name="Tice H."/>
            <person name="Bauer D."/>
            <person name="Goodstein D."/>
            <person name="Dubchak I."/>
            <person name="Poliakov A."/>
            <person name="Mizrachi E."/>
            <person name="Kullan A."/>
            <person name="Hussey S."/>
            <person name="Pinard D."/>
            <person name="Van D."/>
            <person name="Singh P."/>
            <person name="Van J."/>
            <person name="Silva-Junior O."/>
            <person name="Togawa R."/>
            <person name="Pappas M."/>
            <person name="Faria D."/>
            <person name="Sansaloni C."/>
            <person name="Petroli C."/>
            <person name="Yang X."/>
            <person name="Ranjan P."/>
            <person name="Tschaplinski T."/>
            <person name="Ye C."/>
            <person name="Li T."/>
            <person name="Sterck L."/>
            <person name="Vanneste K."/>
            <person name="Murat F."/>
            <person name="Soler M."/>
            <person name="Clemente H."/>
            <person name="Saidi N."/>
            <person name="Cassan-Wang H."/>
            <person name="Dunand C."/>
            <person name="Hefer C."/>
            <person name="Bornberg-Bauer E."/>
            <person name="Kersting A."/>
            <person name="Vining K."/>
            <person name="Amarasinghe V."/>
            <person name="Ranik M."/>
            <person name="Naithani S."/>
            <person name="Elser J."/>
            <person name="Boyd A."/>
            <person name="Liston A."/>
            <person name="Spatafora J."/>
            <person name="Dharmwardhana P."/>
            <person name="Raja R."/>
            <person name="Sullivan C."/>
            <person name="Romanel E."/>
            <person name="Alves-Ferreira M."/>
            <person name="Kulheim C."/>
            <person name="Foley W."/>
            <person name="Carocha V."/>
            <person name="Paiva J."/>
            <person name="Kudrna D."/>
            <person name="Brommonschenkel S."/>
            <person name="Pasquali G."/>
            <person name="Byrne M."/>
            <person name="Rigault P."/>
            <person name="Tibbits J."/>
            <person name="Spokevicius A."/>
            <person name="Jones R."/>
            <person name="Steane D."/>
            <person name="Vaillancourt R."/>
            <person name="Potts B."/>
            <person name="Joubert F."/>
            <person name="Barry K."/>
            <person name="Pappas G."/>
            <person name="Strauss S."/>
            <person name="Jaiswal P."/>
            <person name="Grima-Pettenati J."/>
            <person name="Salse J."/>
            <person name="Van D."/>
            <person name="Rokhsar D."/>
            <person name="Schmutz J."/>
        </authorList>
    </citation>
    <scope>NUCLEOTIDE SEQUENCE</scope>
    <source>
        <tissue evidence="5">Leaf extractions</tissue>
    </source>
</reference>
<evidence type="ECO:0000256" key="2">
    <source>
        <dbReference type="ARBA" id="ARBA00022737"/>
    </source>
</evidence>
<proteinExistence type="inferred from homology"/>
<evidence type="ECO:0000313" key="5">
    <source>
        <dbReference type="EMBL" id="KAK2631744.1"/>
    </source>
</evidence>
<comment type="similarity">
    <text evidence="1">Belongs to the LEA type SMP family.</text>
</comment>
<evidence type="ECO:0000256" key="3">
    <source>
        <dbReference type="SAM" id="MobiDB-lite"/>
    </source>
</evidence>
<evidence type="ECO:0000259" key="4">
    <source>
        <dbReference type="Pfam" id="PF04927"/>
    </source>
</evidence>
<keyword evidence="2" id="KW-0677">Repeat</keyword>
<feature type="compositionally biased region" description="Basic and acidic residues" evidence="3">
    <location>
        <begin position="1"/>
        <end position="28"/>
    </location>
</feature>
<dbReference type="PANTHER" id="PTHR31174:SF7">
    <property type="entry name" value="LATE EMBRYOGENESIS ABUNDANT PROTEIN 31-RELATED"/>
    <property type="match status" value="1"/>
</dbReference>
<dbReference type="EMBL" id="KK199713">
    <property type="protein sequence ID" value="KCW44096.1"/>
    <property type="molecule type" value="Genomic_DNA"/>
</dbReference>
<dbReference type="OMA" id="ANANEWT"/>
<organism evidence="6">
    <name type="scientific">Eucalyptus grandis</name>
    <name type="common">Flooded gum</name>
    <dbReference type="NCBI Taxonomy" id="71139"/>
    <lineage>
        <taxon>Eukaryota</taxon>
        <taxon>Viridiplantae</taxon>
        <taxon>Streptophyta</taxon>
        <taxon>Embryophyta</taxon>
        <taxon>Tracheophyta</taxon>
        <taxon>Spermatophyta</taxon>
        <taxon>Magnoliopsida</taxon>
        <taxon>eudicotyledons</taxon>
        <taxon>Gunneridae</taxon>
        <taxon>Pentapetalae</taxon>
        <taxon>rosids</taxon>
        <taxon>malvids</taxon>
        <taxon>Myrtales</taxon>
        <taxon>Myrtaceae</taxon>
        <taxon>Myrtoideae</taxon>
        <taxon>Eucalypteae</taxon>
        <taxon>Eucalyptus</taxon>
    </lineage>
</organism>
<dbReference type="Gramene" id="KCW44096">
    <property type="protein sequence ID" value="KCW44096"/>
    <property type="gene ID" value="EUGRSUZ_L02495"/>
</dbReference>
<dbReference type="AlphaFoldDB" id="A0A058ZRV9"/>
<gene>
    <name evidence="6" type="ORF">EUGRSUZ_L02495</name>
</gene>
<dbReference type="Proteomes" id="UP000030711">
    <property type="component" value="Unassembled WGS sequence"/>
</dbReference>
<reference evidence="5" key="2">
    <citation type="journal article" date="2014" name="Nature">
        <title>The genome of Eucalyptus grandis.</title>
        <authorList>
            <person name="Myburg A.A."/>
            <person name="Grattapaglia D."/>
            <person name="Tuskan G.A."/>
            <person name="Hellsten U."/>
            <person name="Hayes R.D."/>
            <person name="Grimwood J."/>
            <person name="Jenkins J."/>
            <person name="Lindquist E."/>
            <person name="Tice H."/>
            <person name="Bauer D."/>
            <person name="Goodstein D.M."/>
            <person name="Dubchak I."/>
            <person name="Poliakov A."/>
            <person name="Mizrachi E."/>
            <person name="Kullan A.R."/>
            <person name="Hussey S.G."/>
            <person name="Pinard D."/>
            <person name="van der Merwe K."/>
            <person name="Singh P."/>
            <person name="van Jaarsveld I."/>
            <person name="Silva-Junior O.B."/>
            <person name="Togawa R.C."/>
            <person name="Pappas M.R."/>
            <person name="Faria D.A."/>
            <person name="Sansaloni C.P."/>
            <person name="Petroli C.D."/>
            <person name="Yang X."/>
            <person name="Ranjan P."/>
            <person name="Tschaplinski T.J."/>
            <person name="Ye C.Y."/>
            <person name="Li T."/>
            <person name="Sterck L."/>
            <person name="Vanneste K."/>
            <person name="Murat F."/>
            <person name="Soler M."/>
            <person name="Clemente H.S."/>
            <person name="Saidi N."/>
            <person name="Cassan-Wang H."/>
            <person name="Dunand C."/>
            <person name="Hefer C.A."/>
            <person name="Bornberg-Bauer E."/>
            <person name="Kersting A.R."/>
            <person name="Vining K."/>
            <person name="Amarasinghe V."/>
            <person name="Ranik M."/>
            <person name="Naithani S."/>
            <person name="Elser J."/>
            <person name="Boyd A.E."/>
            <person name="Liston A."/>
            <person name="Spatafora J.W."/>
            <person name="Dharmwardhana P."/>
            <person name="Raja R."/>
            <person name="Sullivan C."/>
            <person name="Romanel E."/>
            <person name="Alves-Ferreira M."/>
            <person name="Kulheim C."/>
            <person name="Foley W."/>
            <person name="Carocha V."/>
            <person name="Paiva J."/>
            <person name="Kudrna D."/>
            <person name="Brommonschenkel S.H."/>
            <person name="Pasquali G."/>
            <person name="Byrne M."/>
            <person name="Rigault P."/>
            <person name="Tibbits J."/>
            <person name="Spokevicius A."/>
            <person name="Jones R.C."/>
            <person name="Steane D.A."/>
            <person name="Vaillancourt R.E."/>
            <person name="Potts B.M."/>
            <person name="Joubert F."/>
            <person name="Barry K."/>
            <person name="Pappas G.J."/>
            <person name="Strauss S.H."/>
            <person name="Jaiswal P."/>
            <person name="Grima-Pettenati J."/>
            <person name="Salse J."/>
            <person name="Van de Peer Y."/>
            <person name="Rokhsar D.S."/>
            <person name="Schmutz J."/>
        </authorList>
    </citation>
    <scope>NUCLEOTIDE SEQUENCE</scope>
    <source>
        <tissue evidence="5">Leaf extractions</tissue>
    </source>
</reference>
<dbReference type="PANTHER" id="PTHR31174">
    <property type="entry name" value="SEED MATURATION FAMILY PROTEIN"/>
    <property type="match status" value="1"/>
</dbReference>
<dbReference type="Pfam" id="PF04927">
    <property type="entry name" value="SMP"/>
    <property type="match status" value="3"/>
</dbReference>
<dbReference type="OrthoDB" id="2014755at2759"/>
<sequence length="270" mass="27860">MSQEQPRRPREEEEQRQQRRQPDVEPIKYGDVFSVSGNLASKPISPQDAAMMQSAEAAVLGQPQRGGPADAMRAAAAWNERAGLVGRGDRTDVAAEEGITVTETGVPGGRIITERVAGQVVGQYVEGGPAAEAEAQVVQQSAITIGEALEATAQSAGDKPVDRADAAAIFVAEQCVTGSNVVVPGGLAASAQTAAAYNEGTLRDDAKIKISDVLTGATAKLPADRVASRQDAEWVVNAEMRTGNKAAAHPGGVGASVAAAVRINESITNP</sequence>
<dbReference type="KEGG" id="egr:104430740"/>
<evidence type="ECO:0000256" key="1">
    <source>
        <dbReference type="ARBA" id="ARBA00010733"/>
    </source>
</evidence>
<reference evidence="6" key="1">
    <citation type="submission" date="2013-07" db="EMBL/GenBank/DDBJ databases">
        <title>The genome of Eucalyptus grandis.</title>
        <authorList>
            <person name="Schmutz J."/>
            <person name="Hayes R."/>
            <person name="Myburg A."/>
            <person name="Tuskan G."/>
            <person name="Grattapaglia D."/>
            <person name="Rokhsar D.S."/>
        </authorList>
    </citation>
    <scope>NUCLEOTIDE SEQUENCE</scope>
    <source>
        <tissue evidence="6">Leaf extractions</tissue>
    </source>
</reference>
<dbReference type="EMBL" id="MU849194">
    <property type="protein sequence ID" value="KAK2631744.1"/>
    <property type="molecule type" value="Genomic_DNA"/>
</dbReference>
<dbReference type="STRING" id="71139.A0A058ZRV9"/>